<dbReference type="Pfam" id="PF22483">
    <property type="entry name" value="Mu-transpos_C_2"/>
    <property type="match status" value="1"/>
</dbReference>
<dbReference type="PROSITE" id="PS50994">
    <property type="entry name" value="INTEGRASE"/>
    <property type="match status" value="1"/>
</dbReference>
<dbReference type="AlphaFoldDB" id="A0A5K7YB38"/>
<dbReference type="KEGG" id="dalk:DSCA_03080"/>
<evidence type="ECO:0000313" key="5">
    <source>
        <dbReference type="EMBL" id="BBO66378.1"/>
    </source>
</evidence>
<dbReference type="GO" id="GO:0015074">
    <property type="term" value="P:DNA integration"/>
    <property type="evidence" value="ECO:0007669"/>
    <property type="project" value="InterPro"/>
</dbReference>
<keyword evidence="6" id="KW-1185">Reference proteome</keyword>
<dbReference type="Proteomes" id="UP000427906">
    <property type="component" value="Chromosome"/>
</dbReference>
<dbReference type="Gene3D" id="1.10.10.60">
    <property type="entry name" value="Homeodomain-like"/>
    <property type="match status" value="1"/>
</dbReference>
<accession>A0A5K7YB38</accession>
<organism evidence="5 6">
    <name type="scientific">Desulfosarcina alkanivorans</name>
    <dbReference type="NCBI Taxonomy" id="571177"/>
    <lineage>
        <taxon>Bacteria</taxon>
        <taxon>Pseudomonadati</taxon>
        <taxon>Thermodesulfobacteriota</taxon>
        <taxon>Desulfobacteria</taxon>
        <taxon>Desulfobacterales</taxon>
        <taxon>Desulfosarcinaceae</taxon>
        <taxon>Desulfosarcina</taxon>
    </lineage>
</organism>
<dbReference type="EMBL" id="AP021874">
    <property type="protein sequence ID" value="BBO66378.1"/>
    <property type="molecule type" value="Genomic_DNA"/>
</dbReference>
<reference evidence="5 6" key="1">
    <citation type="submission" date="2019-11" db="EMBL/GenBank/DDBJ databases">
        <title>Comparative genomics of hydrocarbon-degrading Desulfosarcina strains.</title>
        <authorList>
            <person name="Watanabe M."/>
            <person name="Kojima H."/>
            <person name="Fukui M."/>
        </authorList>
    </citation>
    <scope>NUCLEOTIDE SEQUENCE [LARGE SCALE GENOMIC DNA]</scope>
    <source>
        <strain evidence="5 6">PL12</strain>
    </source>
</reference>
<feature type="domain" description="HTH IS408-type" evidence="3">
    <location>
        <begin position="4"/>
        <end position="85"/>
    </location>
</feature>
<name>A0A5K7YB38_9BACT</name>
<feature type="domain" description="Integrase catalytic" evidence="4">
    <location>
        <begin position="129"/>
        <end position="312"/>
    </location>
</feature>
<dbReference type="PROSITE" id="PS50532">
    <property type="entry name" value="HTH_IS408"/>
    <property type="match status" value="1"/>
</dbReference>
<dbReference type="NCBIfam" id="NF033546">
    <property type="entry name" value="transpos_IS21"/>
    <property type="match status" value="1"/>
</dbReference>
<dbReference type="InterPro" id="IPR012337">
    <property type="entry name" value="RNaseH-like_sf"/>
</dbReference>
<protein>
    <submittedName>
        <fullName evidence="5">Integrase</fullName>
    </submittedName>
</protein>
<dbReference type="Gene3D" id="3.30.420.10">
    <property type="entry name" value="Ribonuclease H-like superfamily/Ribonuclease H"/>
    <property type="match status" value="1"/>
</dbReference>
<comment type="similarity">
    <text evidence="1">Belongs to the transposase IS21/IS408/IS1162 family.</text>
</comment>
<sequence>MRKFKEVLRLKYEHQLTNRKIAKSCAMSHVTVGKYLALAEKAGITWPLPDGIDDGELERRLYQKVDRAVAQKPAMPPMEHLFKELKRKHVTLQLLWYEYKQDNPQGYQYSYFCELYHKWRKGLDISMRQEHLAGEKLFVDYAGQTVPIYNPGTGAVAFEAQIFVATLGASNYSFAEATASQKLPDWIKSHLRALEFFGGVPQILVPDNLKSGVTHPCRYEPDVNPTYMDLARHYGTTVIPARPGKPKDKAKVETSVLIAERWILAALRNHRFFSLAELNQAIAEKLVLFNQRPLQRMKASRHHLFETVDRPALAPLPAHRYEFAQWKKATANIDYHVEVDRHYYSVPYQLRGQKLDVSMTATAIAVFHKNRRVASHHRSHRKYGHTTLAEHMPKSHQRHLQWTPSRIIHWAGKTGPYTQQMVAEIMRRKPHPEQGFRSCLGVMRLGKRYSPDRLEKACERAVAIGAYTYHNVESILKNGLDKQPLTPPSKDSSVSHPNIRGSRYYLQKETHP</sequence>
<dbReference type="InterPro" id="IPR001584">
    <property type="entry name" value="Integrase_cat-core"/>
</dbReference>
<dbReference type="Pfam" id="PF00665">
    <property type="entry name" value="rve"/>
    <property type="match status" value="1"/>
</dbReference>
<evidence type="ECO:0000259" key="3">
    <source>
        <dbReference type="PROSITE" id="PS50532"/>
    </source>
</evidence>
<dbReference type="InterPro" id="IPR036397">
    <property type="entry name" value="RNaseH_sf"/>
</dbReference>
<evidence type="ECO:0000259" key="4">
    <source>
        <dbReference type="PROSITE" id="PS50994"/>
    </source>
</evidence>
<evidence type="ECO:0000313" key="6">
    <source>
        <dbReference type="Proteomes" id="UP000427906"/>
    </source>
</evidence>
<dbReference type="InterPro" id="IPR054353">
    <property type="entry name" value="IstA-like_C"/>
</dbReference>
<evidence type="ECO:0000256" key="2">
    <source>
        <dbReference type="SAM" id="MobiDB-lite"/>
    </source>
</evidence>
<dbReference type="SUPFAM" id="SSF53098">
    <property type="entry name" value="Ribonuclease H-like"/>
    <property type="match status" value="1"/>
</dbReference>
<dbReference type="PANTHER" id="PTHR35004">
    <property type="entry name" value="TRANSPOSASE RV3428C-RELATED"/>
    <property type="match status" value="1"/>
</dbReference>
<dbReference type="GO" id="GO:0003676">
    <property type="term" value="F:nucleic acid binding"/>
    <property type="evidence" value="ECO:0007669"/>
    <property type="project" value="InterPro"/>
</dbReference>
<proteinExistence type="inferred from homology"/>
<gene>
    <name evidence="5" type="ORF">DSCA_03080</name>
</gene>
<dbReference type="InterPro" id="IPR017895">
    <property type="entry name" value="HTH_IS408/IS1162_type"/>
</dbReference>
<evidence type="ECO:0000256" key="1">
    <source>
        <dbReference type="ARBA" id="ARBA00009277"/>
    </source>
</evidence>
<feature type="region of interest" description="Disordered" evidence="2">
    <location>
        <begin position="480"/>
        <end position="512"/>
    </location>
</feature>
<dbReference type="PANTHER" id="PTHR35004:SF8">
    <property type="entry name" value="TRANSPOSASE RV3428C-RELATED"/>
    <property type="match status" value="1"/>
</dbReference>